<reference evidence="5 6" key="1">
    <citation type="journal article" date="2017" name="Genome Announc.">
        <title>Draft Genome Sequences of Four Alkaliphilic Bacteria Belonging to the Anaerobacillus Genus.</title>
        <authorList>
            <person name="Bassil N.M."/>
            <person name="Lloyd J.R."/>
        </authorList>
    </citation>
    <scope>NUCLEOTIDE SEQUENCE [LARGE SCALE GENOMIC DNA]</scope>
    <source>
        <strain evidence="5 6">NB2006</strain>
    </source>
</reference>
<dbReference type="InterPro" id="IPR027417">
    <property type="entry name" value="P-loop_NTPase"/>
</dbReference>
<keyword evidence="5" id="KW-0547">Nucleotide-binding</keyword>
<evidence type="ECO:0000313" key="6">
    <source>
        <dbReference type="Proteomes" id="UP000180175"/>
    </source>
</evidence>
<accession>A0A7S7RBL5</accession>
<protein>
    <submittedName>
        <fullName evidence="5">ATP-binding cassette domain-containing protein</fullName>
    </submittedName>
</protein>
<dbReference type="OrthoDB" id="2956876at2"/>
<dbReference type="EMBL" id="CP063356">
    <property type="protein sequence ID" value="QOY36124.1"/>
    <property type="molecule type" value="Genomic_DNA"/>
</dbReference>
<feature type="domain" description="ABC transporter" evidence="4">
    <location>
        <begin position="4"/>
        <end position="236"/>
    </location>
</feature>
<dbReference type="GO" id="GO:0005524">
    <property type="term" value="F:ATP binding"/>
    <property type="evidence" value="ECO:0007669"/>
    <property type="project" value="UniProtKB-KW"/>
</dbReference>
<sequence length="369" mass="42727">MSIFSMEHVWKKTETNFELKNVSLSILEDEWLLISGPVGEGKEVLQKVILGFDNDWDGLICLNKKNIKNYEGYAEKIAFIHNRFIEEKGSETIFDYLALPLKIKGKTEIEIRKEINNVHKQFMNIVELTKKMKDLSLQEKVSVSFLKAILMNPSLIVIDEPFYQLSNSKRKLILETFKDNLRNWKGCPVVIFSSYILEWLPFCDRIAVFKENGLLQIGEPQVLIEHPQHAFVAKYLHGEDFTLLKGILKGNRFITEGFSFLLPKQVLQDYLFFEGQELVLGMMATSFQIVDKPISDTIGLTFKAPIHIFYEKNGFYKVYSNIGHFPLVAQIKINGKINEGEQVQLFFPFDHLLFFDGNTEKKINAKRLI</sequence>
<reference evidence="5 6" key="2">
    <citation type="journal article" date="2019" name="Int. J. Syst. Evol. Microbiol.">
        <title>Anaerobacillus isosaccharinicus sp. nov., an alkaliphilic bacterium which degrades isosaccharinic acid.</title>
        <authorList>
            <person name="Bassil N.M."/>
            <person name="Lloyd J.R."/>
        </authorList>
    </citation>
    <scope>NUCLEOTIDE SEQUENCE [LARGE SCALE GENOMIC DNA]</scope>
    <source>
        <strain evidence="5 6">NB2006</strain>
    </source>
</reference>
<evidence type="ECO:0000256" key="1">
    <source>
        <dbReference type="ARBA" id="ARBA00022475"/>
    </source>
</evidence>
<dbReference type="Pfam" id="PF00005">
    <property type="entry name" value="ABC_tran"/>
    <property type="match status" value="1"/>
</dbReference>
<evidence type="ECO:0000256" key="3">
    <source>
        <dbReference type="ARBA" id="ARBA00023136"/>
    </source>
</evidence>
<name>A0A7S7RBL5_9BACI</name>
<keyword evidence="3" id="KW-0472">Membrane</keyword>
<evidence type="ECO:0000259" key="4">
    <source>
        <dbReference type="PROSITE" id="PS50893"/>
    </source>
</evidence>
<proteinExistence type="predicted"/>
<dbReference type="AlphaFoldDB" id="A0A7S7RBL5"/>
<dbReference type="KEGG" id="aia:AWH56_000010"/>
<dbReference type="SUPFAM" id="SSF52540">
    <property type="entry name" value="P-loop containing nucleoside triphosphate hydrolases"/>
    <property type="match status" value="1"/>
</dbReference>
<keyword evidence="6" id="KW-1185">Reference proteome</keyword>
<keyword evidence="1" id="KW-1003">Cell membrane</keyword>
<evidence type="ECO:0000313" key="5">
    <source>
        <dbReference type="EMBL" id="QOY36124.1"/>
    </source>
</evidence>
<dbReference type="GO" id="GO:0055052">
    <property type="term" value="C:ATP-binding cassette (ABC) transporter complex, substrate-binding subunit-containing"/>
    <property type="evidence" value="ECO:0007669"/>
    <property type="project" value="TreeGrafter"/>
</dbReference>
<dbReference type="RefSeq" id="WP_083388616.1">
    <property type="nucleotide sequence ID" value="NZ_CP063356.2"/>
</dbReference>
<dbReference type="InterPro" id="IPR047641">
    <property type="entry name" value="ABC_transpr_MalK/UgpC-like"/>
</dbReference>
<dbReference type="Proteomes" id="UP000180175">
    <property type="component" value="Chromosome"/>
</dbReference>
<dbReference type="PROSITE" id="PS50893">
    <property type="entry name" value="ABC_TRANSPORTER_2"/>
    <property type="match status" value="1"/>
</dbReference>
<keyword evidence="5" id="KW-0067">ATP-binding</keyword>
<gene>
    <name evidence="5" type="ORF">AWH56_000010</name>
</gene>
<dbReference type="PANTHER" id="PTHR43875">
    <property type="entry name" value="MALTODEXTRIN IMPORT ATP-BINDING PROTEIN MSMX"/>
    <property type="match status" value="1"/>
</dbReference>
<evidence type="ECO:0000256" key="2">
    <source>
        <dbReference type="ARBA" id="ARBA00022967"/>
    </source>
</evidence>
<dbReference type="InterPro" id="IPR003439">
    <property type="entry name" value="ABC_transporter-like_ATP-bd"/>
</dbReference>
<dbReference type="GO" id="GO:0016887">
    <property type="term" value="F:ATP hydrolysis activity"/>
    <property type="evidence" value="ECO:0007669"/>
    <property type="project" value="InterPro"/>
</dbReference>
<organism evidence="5 6">
    <name type="scientific">Anaerobacillus isosaccharinicus</name>
    <dbReference type="NCBI Taxonomy" id="1532552"/>
    <lineage>
        <taxon>Bacteria</taxon>
        <taxon>Bacillati</taxon>
        <taxon>Bacillota</taxon>
        <taxon>Bacilli</taxon>
        <taxon>Bacillales</taxon>
        <taxon>Bacillaceae</taxon>
        <taxon>Anaerobacillus</taxon>
    </lineage>
</organism>
<keyword evidence="2" id="KW-1278">Translocase</keyword>
<dbReference type="PANTHER" id="PTHR43875:SF15">
    <property type="entry name" value="TREHALOSE IMPORT ATP-BINDING PROTEIN SUGC"/>
    <property type="match status" value="1"/>
</dbReference>
<dbReference type="Gene3D" id="3.40.50.300">
    <property type="entry name" value="P-loop containing nucleotide triphosphate hydrolases"/>
    <property type="match status" value="1"/>
</dbReference>